<dbReference type="AlphaFoldDB" id="A0A0V0QN85"/>
<evidence type="ECO:0000313" key="2">
    <source>
        <dbReference type="EMBL" id="KRX03730.1"/>
    </source>
</evidence>
<gene>
    <name evidence="2" type="ORF">PPERSA_04238</name>
</gene>
<sequence length="668" mass="77523">MSQQGEIVLDIPKLDYSPRTTHNEILKEEFGDLIDDHVNNASWKSVYQLEKPDELSAILGHSVLVVQNILDDIIQEGAQILYNKYIDNKQADRAVLFSLGLFEKSYQNQFRQHDGDTKAPGVDGITEDQEPQTACQENWKRQALNVRPKQIQLDDGQNEAQSQGENLNERPSLQSIQSIQKSKMKQNINKDENKIQQEEQQITRSKRQKKTEFKLIDCRKERDFDVEEESIRVAKEREIQNKLDQQLLQQQREQQQKDQQIKLKQMNPSQKSSYTYDYDGIILLQPAQKTDKFSPVMMQVDHKCPQKPVQVESQQEFLNEPQQQQLRINNGDLSPMMNSKQQQSQPKKSKFREDFDIPSFSQTLIKQQQQMEPKQVLDYFQMKSGVTLVSGKVVKVGAVNKNINVFENSDLLQKPQGKLQMSRHDYLNITRQGNLSRNDKSYTKDVSKKKRSYMKLPENDEEEDANLSNQVGKTVLNDISKTIIKEKKVEKNKGFILPGSNGDLSFFNSFKQDILEDIEKEQIQKQRDQLGNMINKAKNNNNSTQLYKDLNKSNISQINNNSQSSALDSFNLNLIKKNPDFSSKNNNNSVSLPRLKLNKSTDFDVELSVGNLSKYPRNRINNYRQKMLTLKSQKSEFKSVHNQDLEEPDMILSKLYPKSQKNMKFYDH</sequence>
<feature type="compositionally biased region" description="Low complexity" evidence="1">
    <location>
        <begin position="334"/>
        <end position="346"/>
    </location>
</feature>
<proteinExistence type="predicted"/>
<dbReference type="OMA" id="DPNIESM"/>
<evidence type="ECO:0000313" key="3">
    <source>
        <dbReference type="Proteomes" id="UP000054937"/>
    </source>
</evidence>
<protein>
    <submittedName>
        <fullName evidence="2">Uncharacterized protein</fullName>
    </submittedName>
</protein>
<dbReference type="EMBL" id="LDAU01000126">
    <property type="protein sequence ID" value="KRX03730.1"/>
    <property type="molecule type" value="Genomic_DNA"/>
</dbReference>
<organism evidence="2 3">
    <name type="scientific">Pseudocohnilembus persalinus</name>
    <name type="common">Ciliate</name>
    <dbReference type="NCBI Taxonomy" id="266149"/>
    <lineage>
        <taxon>Eukaryota</taxon>
        <taxon>Sar</taxon>
        <taxon>Alveolata</taxon>
        <taxon>Ciliophora</taxon>
        <taxon>Intramacronucleata</taxon>
        <taxon>Oligohymenophorea</taxon>
        <taxon>Scuticociliatia</taxon>
        <taxon>Philasterida</taxon>
        <taxon>Pseudocohnilembidae</taxon>
        <taxon>Pseudocohnilembus</taxon>
    </lineage>
</organism>
<feature type="region of interest" description="Disordered" evidence="1">
    <location>
        <begin position="151"/>
        <end position="211"/>
    </location>
</feature>
<feature type="compositionally biased region" description="Basic and acidic residues" evidence="1">
    <location>
        <begin position="188"/>
        <end position="197"/>
    </location>
</feature>
<feature type="region of interest" description="Disordered" evidence="1">
    <location>
        <begin position="330"/>
        <end position="351"/>
    </location>
</feature>
<feature type="compositionally biased region" description="Low complexity" evidence="1">
    <location>
        <begin position="174"/>
        <end position="187"/>
    </location>
</feature>
<name>A0A0V0QN85_PSEPJ</name>
<reference evidence="2 3" key="1">
    <citation type="journal article" date="2015" name="Sci. Rep.">
        <title>Genome of the facultative scuticociliatosis pathogen Pseudocohnilembus persalinus provides insight into its virulence through horizontal gene transfer.</title>
        <authorList>
            <person name="Xiong J."/>
            <person name="Wang G."/>
            <person name="Cheng J."/>
            <person name="Tian M."/>
            <person name="Pan X."/>
            <person name="Warren A."/>
            <person name="Jiang C."/>
            <person name="Yuan D."/>
            <person name="Miao W."/>
        </authorList>
    </citation>
    <scope>NUCLEOTIDE SEQUENCE [LARGE SCALE GENOMIC DNA]</scope>
    <source>
        <strain evidence="2">36N120E</strain>
    </source>
</reference>
<evidence type="ECO:0000256" key="1">
    <source>
        <dbReference type="SAM" id="MobiDB-lite"/>
    </source>
</evidence>
<feature type="region of interest" description="Disordered" evidence="1">
    <location>
        <begin position="112"/>
        <end position="135"/>
    </location>
</feature>
<keyword evidence="3" id="KW-1185">Reference proteome</keyword>
<feature type="compositionally biased region" description="Polar residues" evidence="1">
    <location>
        <begin position="158"/>
        <end position="173"/>
    </location>
</feature>
<comment type="caution">
    <text evidence="2">The sequence shown here is derived from an EMBL/GenBank/DDBJ whole genome shotgun (WGS) entry which is preliminary data.</text>
</comment>
<feature type="compositionally biased region" description="Basic and acidic residues" evidence="1">
    <location>
        <begin position="437"/>
        <end position="446"/>
    </location>
</feature>
<dbReference type="InParanoid" id="A0A0V0QN85"/>
<feature type="region of interest" description="Disordered" evidence="1">
    <location>
        <begin position="436"/>
        <end position="466"/>
    </location>
</feature>
<accession>A0A0V0QN85</accession>
<dbReference type="OrthoDB" id="10690597at2759"/>
<dbReference type="Proteomes" id="UP000054937">
    <property type="component" value="Unassembled WGS sequence"/>
</dbReference>